<evidence type="ECO:0000313" key="4">
    <source>
        <dbReference type="Proteomes" id="UP000308092"/>
    </source>
</evidence>
<dbReference type="EMBL" id="SOSA01000228">
    <property type="protein sequence ID" value="THC94063.1"/>
    <property type="molecule type" value="Genomic_DNA"/>
</dbReference>
<gene>
    <name evidence="3" type="ORF">EYZ11_006472</name>
</gene>
<dbReference type="Gene3D" id="3.40.50.720">
    <property type="entry name" value="NAD(P)-binding Rossmann-like Domain"/>
    <property type="match status" value="1"/>
</dbReference>
<keyword evidence="2" id="KW-0560">Oxidoreductase</keyword>
<comment type="caution">
    <text evidence="3">The sequence shown here is derived from an EMBL/GenBank/DDBJ whole genome shotgun (WGS) entry which is preliminary data.</text>
</comment>
<dbReference type="SUPFAM" id="SSF51735">
    <property type="entry name" value="NAD(P)-binding Rossmann-fold domains"/>
    <property type="match status" value="1"/>
</dbReference>
<sequence>MSRPFDISPEKEASTSQYLYRQLFVTPAVLSKKEFNLTGKTAIVTGSNIGLDLECARQLLDLGLSKLILAVRDESKGETAQRAHSLEYLDIAVLNAGVYKVNLTFNPATGFEEDVRIIIVSSDTAAWAKFNERIVNPLLPAFKAIPSKWDMQERYSTSKLLGQLLFRDGAGTLLGLVIGIITRIIGRPCNVGARPLTAAAVKFGDEVHGQYVEDNKIRPMAPIIYKPEGQRIAKKLWQELLDELSFAGVRDVLKGLKK</sequence>
<organism evidence="3 4">
    <name type="scientific">Aspergillus tanneri</name>
    <dbReference type="NCBI Taxonomy" id="1220188"/>
    <lineage>
        <taxon>Eukaryota</taxon>
        <taxon>Fungi</taxon>
        <taxon>Dikarya</taxon>
        <taxon>Ascomycota</taxon>
        <taxon>Pezizomycotina</taxon>
        <taxon>Eurotiomycetes</taxon>
        <taxon>Eurotiomycetidae</taxon>
        <taxon>Eurotiales</taxon>
        <taxon>Aspergillaceae</taxon>
        <taxon>Aspergillus</taxon>
        <taxon>Aspergillus subgen. Circumdati</taxon>
    </lineage>
</organism>
<accession>A0A4S3JFG8</accession>
<dbReference type="InterPro" id="IPR036291">
    <property type="entry name" value="NAD(P)-bd_dom_sf"/>
</dbReference>
<reference evidence="3 4" key="1">
    <citation type="submission" date="2019-03" db="EMBL/GenBank/DDBJ databases">
        <title>The genome sequence of a newly discovered highly antifungal drug resistant Aspergillus species, Aspergillus tanneri NIH 1004.</title>
        <authorList>
            <person name="Mounaud S."/>
            <person name="Singh I."/>
            <person name="Joardar V."/>
            <person name="Pakala S."/>
            <person name="Pakala S."/>
            <person name="Venepally P."/>
            <person name="Hoover J."/>
            <person name="Nierman W."/>
            <person name="Chung J."/>
            <person name="Losada L."/>
        </authorList>
    </citation>
    <scope>NUCLEOTIDE SEQUENCE [LARGE SCALE GENOMIC DNA]</scope>
    <source>
        <strain evidence="3 4">NIH1004</strain>
    </source>
</reference>
<dbReference type="Proteomes" id="UP000308092">
    <property type="component" value="Unassembled WGS sequence"/>
</dbReference>
<dbReference type="VEuPathDB" id="FungiDB:EYZ11_006472"/>
<comment type="similarity">
    <text evidence="1">Belongs to the short-chain dehydrogenases/reductases (SDR) family.</text>
</comment>
<dbReference type="STRING" id="1220188.A0A4S3JFG8"/>
<keyword evidence="4" id="KW-1185">Reference proteome</keyword>
<dbReference type="PANTHER" id="PTHR43157:SF31">
    <property type="entry name" value="PHOSPHATIDYLINOSITOL-GLYCAN BIOSYNTHESIS CLASS F PROTEIN"/>
    <property type="match status" value="1"/>
</dbReference>
<name>A0A4S3JFG8_9EURO</name>
<dbReference type="GO" id="GO:0016491">
    <property type="term" value="F:oxidoreductase activity"/>
    <property type="evidence" value="ECO:0007669"/>
    <property type="project" value="UniProtKB-KW"/>
</dbReference>
<protein>
    <recommendedName>
        <fullName evidence="5">Ketoreductase (KR) domain-containing protein</fullName>
    </recommendedName>
</protein>
<evidence type="ECO:0000313" key="3">
    <source>
        <dbReference type="EMBL" id="THC94063.1"/>
    </source>
</evidence>
<evidence type="ECO:0008006" key="5">
    <source>
        <dbReference type="Google" id="ProtNLM"/>
    </source>
</evidence>
<evidence type="ECO:0000256" key="1">
    <source>
        <dbReference type="ARBA" id="ARBA00006484"/>
    </source>
</evidence>
<evidence type="ECO:0000256" key="2">
    <source>
        <dbReference type="ARBA" id="ARBA00023002"/>
    </source>
</evidence>
<proteinExistence type="inferred from homology"/>
<dbReference type="PANTHER" id="PTHR43157">
    <property type="entry name" value="PHOSPHATIDYLINOSITOL-GLYCAN BIOSYNTHESIS CLASS F PROTEIN-RELATED"/>
    <property type="match status" value="1"/>
</dbReference>
<dbReference type="AlphaFoldDB" id="A0A4S3JFG8"/>